<dbReference type="AlphaFoldDB" id="A0A1D2MFE4"/>
<name>A0A1D2MFE4_ORCCI</name>
<sequence>MKMLLLAVTNDPRQWDQTISKNTTHLGSASIVPYLLKSEDDDEEMIFCEIQPLIGGHPLSAEENV</sequence>
<protein>
    <submittedName>
        <fullName evidence="1">Uncharacterized protein</fullName>
    </submittedName>
</protein>
<dbReference type="EMBL" id="LJIJ01001446">
    <property type="protein sequence ID" value="ODM91717.1"/>
    <property type="molecule type" value="Genomic_DNA"/>
</dbReference>
<proteinExistence type="predicted"/>
<accession>A0A1D2MFE4</accession>
<gene>
    <name evidence="1" type="ORF">Ocin01_14967</name>
</gene>
<comment type="caution">
    <text evidence="1">The sequence shown here is derived from an EMBL/GenBank/DDBJ whole genome shotgun (WGS) entry which is preliminary data.</text>
</comment>
<evidence type="ECO:0000313" key="1">
    <source>
        <dbReference type="EMBL" id="ODM91717.1"/>
    </source>
</evidence>
<evidence type="ECO:0000313" key="2">
    <source>
        <dbReference type="Proteomes" id="UP000094527"/>
    </source>
</evidence>
<keyword evidence="2" id="KW-1185">Reference proteome</keyword>
<organism evidence="1 2">
    <name type="scientific">Orchesella cincta</name>
    <name type="common">Springtail</name>
    <name type="synonym">Podura cincta</name>
    <dbReference type="NCBI Taxonomy" id="48709"/>
    <lineage>
        <taxon>Eukaryota</taxon>
        <taxon>Metazoa</taxon>
        <taxon>Ecdysozoa</taxon>
        <taxon>Arthropoda</taxon>
        <taxon>Hexapoda</taxon>
        <taxon>Collembola</taxon>
        <taxon>Entomobryomorpha</taxon>
        <taxon>Entomobryoidea</taxon>
        <taxon>Orchesellidae</taxon>
        <taxon>Orchesellinae</taxon>
        <taxon>Orchesella</taxon>
    </lineage>
</organism>
<dbReference type="Proteomes" id="UP000094527">
    <property type="component" value="Unassembled WGS sequence"/>
</dbReference>
<reference evidence="1 2" key="1">
    <citation type="journal article" date="2016" name="Genome Biol. Evol.">
        <title>Gene Family Evolution Reflects Adaptation to Soil Environmental Stressors in the Genome of the Collembolan Orchesella cincta.</title>
        <authorList>
            <person name="Faddeeva-Vakhrusheva A."/>
            <person name="Derks M.F."/>
            <person name="Anvar S.Y."/>
            <person name="Agamennone V."/>
            <person name="Suring W."/>
            <person name="Smit S."/>
            <person name="van Straalen N.M."/>
            <person name="Roelofs D."/>
        </authorList>
    </citation>
    <scope>NUCLEOTIDE SEQUENCE [LARGE SCALE GENOMIC DNA]</scope>
    <source>
        <tissue evidence="1">Mixed pool</tissue>
    </source>
</reference>